<dbReference type="NCBIfam" id="NF003009">
    <property type="entry name" value="PRK03826.1"/>
    <property type="match status" value="1"/>
</dbReference>
<dbReference type="RefSeq" id="WP_040924844.1">
    <property type="nucleotide sequence ID" value="NZ_BMLN01000001.1"/>
</dbReference>
<comment type="caution">
    <text evidence="3">The sequence shown here is derived from an EMBL/GenBank/DDBJ whole genome shotgun (WGS) entry which is preliminary data.</text>
</comment>
<dbReference type="Gene3D" id="1.10.3210.10">
    <property type="entry name" value="Hypothetical protein af1432"/>
    <property type="match status" value="1"/>
</dbReference>
<accession>A0ABQ2KSI3</accession>
<evidence type="ECO:0000256" key="1">
    <source>
        <dbReference type="ARBA" id="ARBA00022801"/>
    </source>
</evidence>
<feature type="domain" description="HD/PDEase" evidence="2">
    <location>
        <begin position="26"/>
        <end position="154"/>
    </location>
</feature>
<evidence type="ECO:0000313" key="4">
    <source>
        <dbReference type="Proteomes" id="UP000606653"/>
    </source>
</evidence>
<keyword evidence="1" id="KW-0378">Hydrolase</keyword>
<keyword evidence="4" id="KW-1185">Reference proteome</keyword>
<dbReference type="Proteomes" id="UP000606653">
    <property type="component" value="Unassembled WGS sequence"/>
</dbReference>
<dbReference type="PANTHER" id="PTHR11845">
    <property type="entry name" value="5'-DEOXYNUCLEOTIDASE HDDC2"/>
    <property type="match status" value="1"/>
</dbReference>
<reference evidence="4" key="1">
    <citation type="journal article" date="2019" name="Int. J. Syst. Evol. Microbiol.">
        <title>The Global Catalogue of Microorganisms (GCM) 10K type strain sequencing project: providing services to taxonomists for standard genome sequencing and annotation.</title>
        <authorList>
            <consortium name="The Broad Institute Genomics Platform"/>
            <consortium name="The Broad Institute Genome Sequencing Center for Infectious Disease"/>
            <person name="Wu L."/>
            <person name="Ma J."/>
        </authorList>
    </citation>
    <scope>NUCLEOTIDE SEQUENCE [LARGE SCALE GENOMIC DNA]</scope>
    <source>
        <strain evidence="4">CGMCC 1.6964</strain>
    </source>
</reference>
<evidence type="ECO:0000313" key="3">
    <source>
        <dbReference type="EMBL" id="GGN91983.1"/>
    </source>
</evidence>
<gene>
    <name evidence="3" type="ORF">GCM10010969_03980</name>
</gene>
<dbReference type="SMART" id="SM00471">
    <property type="entry name" value="HDc"/>
    <property type="match status" value="1"/>
</dbReference>
<dbReference type="PANTHER" id="PTHR11845:SF13">
    <property type="entry name" value="5'-DEOXYNUCLEOTIDASE HDDC2"/>
    <property type="match status" value="1"/>
</dbReference>
<protein>
    <submittedName>
        <fullName evidence="3">5'-deoxynucleotidase</fullName>
    </submittedName>
</protein>
<proteinExistence type="predicted"/>
<dbReference type="InterPro" id="IPR003607">
    <property type="entry name" value="HD/PDEase_dom"/>
</dbReference>
<evidence type="ECO:0000259" key="2">
    <source>
        <dbReference type="SMART" id="SM00471"/>
    </source>
</evidence>
<organism evidence="3 4">
    <name type="scientific">Saccharibacillus kuerlensis</name>
    <dbReference type="NCBI Taxonomy" id="459527"/>
    <lineage>
        <taxon>Bacteria</taxon>
        <taxon>Bacillati</taxon>
        <taxon>Bacillota</taxon>
        <taxon>Bacilli</taxon>
        <taxon>Bacillales</taxon>
        <taxon>Paenibacillaceae</taxon>
        <taxon>Saccharibacillus</taxon>
    </lineage>
</organism>
<name>A0ABQ2KSI3_9BACL</name>
<dbReference type="EMBL" id="BMLN01000001">
    <property type="protein sequence ID" value="GGN91983.1"/>
    <property type="molecule type" value="Genomic_DNA"/>
</dbReference>
<sequence>MTTYPFSAYLYRLKHIKRWSLMRSTMTENVAEHSYHVSLLSHLLCTIGNELYGKSLNADRAAALALFHDAPEVFTGDIPTPVKHHNEALLSNFRLIEQMGAQRLTAMVPEPLQAVYAPLIGTTEPNEEDRQLHAYVKAADRIDAYLKCAWEVAAGNREFAVAKLQTEEKLAESAMPEVEYFLKHLAPAFEMTLDELSAQIGEEAQRPEIR</sequence>
<dbReference type="Pfam" id="PF12917">
    <property type="entry name" value="YfbR-like"/>
    <property type="match status" value="1"/>
</dbReference>
<dbReference type="InterPro" id="IPR039356">
    <property type="entry name" value="YfbR/HDDC2"/>
</dbReference>
<dbReference type="SUPFAM" id="SSF109604">
    <property type="entry name" value="HD-domain/PDEase-like"/>
    <property type="match status" value="1"/>
</dbReference>